<dbReference type="Proteomes" id="UP000234951">
    <property type="component" value="Unassembled WGS sequence"/>
</dbReference>
<evidence type="ECO:0000313" key="4">
    <source>
        <dbReference type="Proteomes" id="UP000235114"/>
    </source>
</evidence>
<dbReference type="Gene3D" id="3.40.630.30">
    <property type="match status" value="1"/>
</dbReference>
<comment type="caution">
    <text evidence="1">The sequence shown here is derived from an EMBL/GenBank/DDBJ whole genome shotgun (WGS) entry which is preliminary data.</text>
</comment>
<dbReference type="RefSeq" id="WP_101577076.1">
    <property type="nucleotide sequence ID" value="NZ_PGVA01000020.1"/>
</dbReference>
<dbReference type="EMBL" id="PGVA01000020">
    <property type="protein sequence ID" value="PLR83463.1"/>
    <property type="molecule type" value="Genomic_DNA"/>
</dbReference>
<dbReference type="EMBL" id="PGVD01000039">
    <property type="protein sequence ID" value="PLR95356.1"/>
    <property type="molecule type" value="Genomic_DNA"/>
</dbReference>
<reference evidence="2 4" key="2">
    <citation type="submission" date="2017-12" db="EMBL/GenBank/DDBJ databases">
        <title>Comparative Functional Genomics of Dry Heat Resistant strains isolated from the Viking Spacecraft.</title>
        <authorList>
            <person name="Seuylemezian A."/>
            <person name="Cooper K."/>
            <person name="Vaishampayan P."/>
        </authorList>
    </citation>
    <scope>NUCLEOTIDE SEQUENCE [LARGE SCALE GENOMIC DNA]</scope>
    <source>
        <strain evidence="2 4">ATCC 29669</strain>
    </source>
</reference>
<accession>A0A2N5GMZ3</accession>
<dbReference type="Proteomes" id="UP000235114">
    <property type="component" value="Unassembled WGS sequence"/>
</dbReference>
<evidence type="ECO:0000313" key="2">
    <source>
        <dbReference type="EMBL" id="PLR95356.1"/>
    </source>
</evidence>
<keyword evidence="4" id="KW-1185">Reference proteome</keyword>
<sequence>MTIELPYKDATVSYQVLTQSDDSLFKEAAACLADTFTGVKLGASIIREPMCYTRHILKDDFENFVLDYLNHVVEQGYCFIATDDKTGMVIGVYACEIFDPAGN</sequence>
<evidence type="ECO:0000313" key="3">
    <source>
        <dbReference type="Proteomes" id="UP000234951"/>
    </source>
</evidence>
<dbReference type="AlphaFoldDB" id="A0A2N5GMZ3"/>
<evidence type="ECO:0000313" key="1">
    <source>
        <dbReference type="EMBL" id="PLR83463.1"/>
    </source>
</evidence>
<organism evidence="1 3">
    <name type="scientific">Bacillus canaveralius</name>
    <dbReference type="NCBI Taxonomy" id="1403243"/>
    <lineage>
        <taxon>Bacteria</taxon>
        <taxon>Bacillati</taxon>
        <taxon>Bacillota</taxon>
        <taxon>Bacilli</taxon>
        <taxon>Bacillales</taxon>
        <taxon>Bacillaceae</taxon>
        <taxon>Bacillus</taxon>
    </lineage>
</organism>
<reference evidence="1 3" key="1">
    <citation type="submission" date="2017-11" db="EMBL/GenBank/DDBJ databases">
        <title>Comparitive Functional Genomics of Dry Heat Resistant strains isolated from the Viking Spacecraft.</title>
        <authorList>
            <person name="Seuylemezian A."/>
            <person name="Cooper K."/>
            <person name="Vaishampayan P."/>
        </authorList>
    </citation>
    <scope>NUCLEOTIDE SEQUENCE [LARGE SCALE GENOMIC DNA]</scope>
    <source>
        <strain evidence="1 3">M4.6</strain>
    </source>
</reference>
<name>A0A2N5GMZ3_9BACI</name>
<dbReference type="OrthoDB" id="2080303at2"/>
<gene>
    <name evidence="1" type="ORF">CU635_09205</name>
    <name evidence="2" type="ORF">CVD25_14930</name>
</gene>
<protein>
    <submittedName>
        <fullName evidence="1">Uncharacterized protein</fullName>
    </submittedName>
</protein>
<proteinExistence type="predicted"/>